<evidence type="ECO:0000313" key="2">
    <source>
        <dbReference type="EMBL" id="STZ59896.1"/>
    </source>
</evidence>
<keyword evidence="3" id="KW-1185">Reference proteome</keyword>
<dbReference type="Pfam" id="PF01636">
    <property type="entry name" value="APH"/>
    <property type="match status" value="1"/>
</dbReference>
<gene>
    <name evidence="2" type="ORF">NCTC10821_03434</name>
</gene>
<protein>
    <submittedName>
        <fullName evidence="2">Phosphotransferase family protein</fullName>
    </submittedName>
</protein>
<dbReference type="RefSeq" id="WP_115279244.1">
    <property type="nucleotide sequence ID" value="NZ_AP022600.1"/>
</dbReference>
<dbReference type="InterPro" id="IPR002575">
    <property type="entry name" value="Aminoglycoside_PTrfase"/>
</dbReference>
<proteinExistence type="predicted"/>
<reference evidence="2 3" key="1">
    <citation type="submission" date="2018-06" db="EMBL/GenBank/DDBJ databases">
        <authorList>
            <consortium name="Pathogen Informatics"/>
            <person name="Doyle S."/>
        </authorList>
    </citation>
    <scope>NUCLEOTIDE SEQUENCE [LARGE SCALE GENOMIC DNA]</scope>
    <source>
        <strain evidence="2 3">NCTC10821</strain>
    </source>
</reference>
<accession>A0A378TK22</accession>
<dbReference type="AlphaFoldDB" id="A0A378TK22"/>
<organism evidence="2 3">
    <name type="scientific">Mycolicibacterium tokaiense</name>
    <dbReference type="NCBI Taxonomy" id="39695"/>
    <lineage>
        <taxon>Bacteria</taxon>
        <taxon>Bacillati</taxon>
        <taxon>Actinomycetota</taxon>
        <taxon>Actinomycetes</taxon>
        <taxon>Mycobacteriales</taxon>
        <taxon>Mycobacteriaceae</taxon>
        <taxon>Mycolicibacterium</taxon>
    </lineage>
</organism>
<dbReference type="Proteomes" id="UP000254978">
    <property type="component" value="Unassembled WGS sequence"/>
</dbReference>
<dbReference type="EMBL" id="UGQT01000001">
    <property type="protein sequence ID" value="STZ59896.1"/>
    <property type="molecule type" value="Genomic_DNA"/>
</dbReference>
<dbReference type="InterPro" id="IPR011009">
    <property type="entry name" value="Kinase-like_dom_sf"/>
</dbReference>
<feature type="domain" description="Aminoglycoside phosphotransferase" evidence="1">
    <location>
        <begin position="66"/>
        <end position="240"/>
    </location>
</feature>
<keyword evidence="2" id="KW-0808">Transferase</keyword>
<dbReference type="GO" id="GO:0016740">
    <property type="term" value="F:transferase activity"/>
    <property type="evidence" value="ECO:0007669"/>
    <property type="project" value="UniProtKB-KW"/>
</dbReference>
<dbReference type="OrthoDB" id="115252at2"/>
<evidence type="ECO:0000313" key="3">
    <source>
        <dbReference type="Proteomes" id="UP000254978"/>
    </source>
</evidence>
<sequence length="306" mass="32469">MTPEELAARRDRAVAAAVAAGRDLGLEVADGAVLHDVFSVVVHLRPAPVVARIQVVVPPGLPDDVRAARQQRELDVVTWLADQGVAVVKPSALVPPRPLVRNGFAMTFWELADLAPDHQPYGGVDVGLTAPLYAVLARYPGPLPFLAPFNSGLPQLLAALTESELLSAADIGRARREFESLQRILGNERSFARAFPGVSVQALHGDGPSHNVIRTTSGILFSDFEDVCLGPVEWDLAQLGPDANADYDTAASALGLRRTDPAVQQVMDAARTLQFIGCAALVPELPILAGGLAPVIEAWRSASPRA</sequence>
<dbReference type="SUPFAM" id="SSF56112">
    <property type="entry name" value="Protein kinase-like (PK-like)"/>
    <property type="match status" value="1"/>
</dbReference>
<name>A0A378TK22_9MYCO</name>
<evidence type="ECO:0000259" key="1">
    <source>
        <dbReference type="Pfam" id="PF01636"/>
    </source>
</evidence>